<feature type="domain" description="PAS" evidence="3">
    <location>
        <begin position="385"/>
        <end position="442"/>
    </location>
</feature>
<dbReference type="Gene3D" id="3.10.580.10">
    <property type="entry name" value="CBS-domain"/>
    <property type="match status" value="2"/>
</dbReference>
<evidence type="ECO:0000256" key="2">
    <source>
        <dbReference type="PROSITE-ProRule" id="PRU00703"/>
    </source>
</evidence>
<feature type="domain" description="CBS" evidence="5">
    <location>
        <begin position="77"/>
        <end position="134"/>
    </location>
</feature>
<evidence type="ECO:0000256" key="1">
    <source>
        <dbReference type="ARBA" id="ARBA00012528"/>
    </source>
</evidence>
<dbReference type="CDD" id="cd02205">
    <property type="entry name" value="CBS_pair_SF"/>
    <property type="match status" value="2"/>
</dbReference>
<dbReference type="PROSITE" id="PS50887">
    <property type="entry name" value="GGDEF"/>
    <property type="match status" value="1"/>
</dbReference>
<dbReference type="InterPro" id="IPR046342">
    <property type="entry name" value="CBS_dom_sf"/>
</dbReference>
<dbReference type="Pfam" id="PF00990">
    <property type="entry name" value="GGDEF"/>
    <property type="match status" value="1"/>
</dbReference>
<dbReference type="NCBIfam" id="TIGR00229">
    <property type="entry name" value="sensory_box"/>
    <property type="match status" value="1"/>
</dbReference>
<proteinExistence type="predicted"/>
<dbReference type="GO" id="GO:0043709">
    <property type="term" value="P:cell adhesion involved in single-species biofilm formation"/>
    <property type="evidence" value="ECO:0007669"/>
    <property type="project" value="TreeGrafter"/>
</dbReference>
<dbReference type="GO" id="GO:0005886">
    <property type="term" value="C:plasma membrane"/>
    <property type="evidence" value="ECO:0007669"/>
    <property type="project" value="TreeGrafter"/>
</dbReference>
<dbReference type="CDD" id="cd01949">
    <property type="entry name" value="GGDEF"/>
    <property type="match status" value="1"/>
</dbReference>
<dbReference type="InterPro" id="IPR029787">
    <property type="entry name" value="Nucleotide_cyclase"/>
</dbReference>
<dbReference type="InterPro" id="IPR000644">
    <property type="entry name" value="CBS_dom"/>
</dbReference>
<dbReference type="CDD" id="cd00130">
    <property type="entry name" value="PAS"/>
    <property type="match status" value="1"/>
</dbReference>
<evidence type="ECO:0000313" key="6">
    <source>
        <dbReference type="EMBL" id="HGV54611.1"/>
    </source>
</evidence>
<protein>
    <recommendedName>
        <fullName evidence="1">diguanylate cyclase</fullName>
        <ecNumber evidence="1">2.7.7.65</ecNumber>
    </recommendedName>
</protein>
<dbReference type="SUPFAM" id="SSF54631">
    <property type="entry name" value="CBS-domain pair"/>
    <property type="match status" value="2"/>
</dbReference>
<dbReference type="SMART" id="SM00267">
    <property type="entry name" value="GGDEF"/>
    <property type="match status" value="1"/>
</dbReference>
<feature type="domain" description="GGDEF" evidence="4">
    <location>
        <begin position="693"/>
        <end position="827"/>
    </location>
</feature>
<feature type="domain" description="CBS" evidence="5">
    <location>
        <begin position="206"/>
        <end position="266"/>
    </location>
</feature>
<dbReference type="GO" id="GO:0052621">
    <property type="term" value="F:diguanylate cyclase activity"/>
    <property type="evidence" value="ECO:0007669"/>
    <property type="project" value="UniProtKB-EC"/>
</dbReference>
<keyword evidence="2" id="KW-0129">CBS domain</keyword>
<dbReference type="GO" id="GO:1902201">
    <property type="term" value="P:negative regulation of bacterial-type flagellum-dependent cell motility"/>
    <property type="evidence" value="ECO:0007669"/>
    <property type="project" value="TreeGrafter"/>
</dbReference>
<dbReference type="SMART" id="SM00116">
    <property type="entry name" value="CBS"/>
    <property type="match status" value="4"/>
</dbReference>
<dbReference type="Gene3D" id="3.30.450.20">
    <property type="entry name" value="PAS domain"/>
    <property type="match status" value="1"/>
</dbReference>
<dbReference type="PANTHER" id="PTHR45138:SF6">
    <property type="entry name" value="DIGUANYLATE CYCLASE DGCN"/>
    <property type="match status" value="1"/>
</dbReference>
<dbReference type="EMBL" id="DSZU01000017">
    <property type="protein sequence ID" value="HGV54611.1"/>
    <property type="molecule type" value="Genomic_DNA"/>
</dbReference>
<dbReference type="AlphaFoldDB" id="A0A832GM96"/>
<name>A0A832GM96_9BACT</name>
<dbReference type="InterPro" id="IPR043128">
    <property type="entry name" value="Rev_trsase/Diguanyl_cyclase"/>
</dbReference>
<dbReference type="NCBIfam" id="TIGR00254">
    <property type="entry name" value="GGDEF"/>
    <property type="match status" value="1"/>
</dbReference>
<dbReference type="InterPro" id="IPR050469">
    <property type="entry name" value="Diguanylate_Cyclase"/>
</dbReference>
<dbReference type="PROSITE" id="PS50112">
    <property type="entry name" value="PAS"/>
    <property type="match status" value="1"/>
</dbReference>
<dbReference type="Gene3D" id="3.30.70.270">
    <property type="match status" value="1"/>
</dbReference>
<dbReference type="SMART" id="SM00091">
    <property type="entry name" value="PAS"/>
    <property type="match status" value="1"/>
</dbReference>
<dbReference type="PROSITE" id="PS51371">
    <property type="entry name" value="CBS"/>
    <property type="match status" value="4"/>
</dbReference>
<gene>
    <name evidence="6" type="ORF">ENT73_00795</name>
</gene>
<evidence type="ECO:0000259" key="5">
    <source>
        <dbReference type="PROSITE" id="PS51371"/>
    </source>
</evidence>
<dbReference type="Pfam" id="PF00571">
    <property type="entry name" value="CBS"/>
    <property type="match status" value="4"/>
</dbReference>
<dbReference type="FunFam" id="3.30.70.270:FF:000001">
    <property type="entry name" value="Diguanylate cyclase domain protein"/>
    <property type="match status" value="1"/>
</dbReference>
<dbReference type="InterPro" id="IPR035965">
    <property type="entry name" value="PAS-like_dom_sf"/>
</dbReference>
<dbReference type="EC" id="2.7.7.65" evidence="1"/>
<dbReference type="PANTHER" id="PTHR45138">
    <property type="entry name" value="REGULATORY COMPONENTS OF SENSORY TRANSDUCTION SYSTEM"/>
    <property type="match status" value="1"/>
</dbReference>
<dbReference type="Pfam" id="PF13426">
    <property type="entry name" value="PAS_9"/>
    <property type="match status" value="1"/>
</dbReference>
<dbReference type="InterPro" id="IPR000014">
    <property type="entry name" value="PAS"/>
</dbReference>
<dbReference type="SUPFAM" id="SSF55073">
    <property type="entry name" value="Nucleotide cyclase"/>
    <property type="match status" value="1"/>
</dbReference>
<feature type="domain" description="CBS" evidence="5">
    <location>
        <begin position="13"/>
        <end position="71"/>
    </location>
</feature>
<sequence>MFYLLKIPIKKFIQKKRYLTVSPEISFGELLKFFRGKNQTFAVFLKEGKPVGIITERDVLRAFHQRYPLEFRAFNLASKELVKIKSSANLFQAFNLMAENFIRRLIVTDEEGNLEGVITQEDLILHSSEEIFKGEARVRDFLENKLELIYATKDETIAEAIEKLMRYNIGVLPILDENFRPVGILSEKDMVQYEYTSWNKKLGEIALKEIITIPMKSPVTEAIRLFKKFPIRHLVVIDENGKAINVLSQRDFVHNLTVTYTQYLESIFKQAKEFISILPEIVLEFSECDSECRLTWMNEFAKQNFGETLLEKDVYSIFDFDDWNRIYGILKREKTIVNEDIKDRQGRLFELTGTYFEIGERYGKIKLLLRDRTDDFIREKTYQEEIKLLKSFLNNSLDYIFVINPEGKIIFANEAFKRALGYEEREILSKTIFDIVEASEDEIKRNIELLIKKGLTIRGKRFYRDAYNNQIPVEILAQAYQINGETIIVINARDMKEIWQEVEVLKKQNIQLESFYSLVNELNLAKDENQLFQILERFLLKRVETFHYFEIEPVKTEVKSTYLSGNKKLWKDCMEREIKNCMVFTTGKSFVKRGEISCSNFSYPEFYHICLPLVFEGVMQGIINLIKSEPFGEEEVKFFEDITQTFNIYLHKLRLFTNYYEQSIKDPLLGIYNRGFMLETLKKESEKAKRIKKPFSIVLMDLDHFKEVNDTYGHLAGDLVLKEFVSMVQLNIREMDIFGRWGGEEFLLILPGTEKNSATIVAERIRERLEDHEFYITDRDKVKVTASFGVAEFLTDAFSYEFLLKIADERLYLAKALGRNRVVSESVN</sequence>
<comment type="caution">
    <text evidence="6">The sequence shown here is derived from an EMBL/GenBank/DDBJ whole genome shotgun (WGS) entry which is preliminary data.</text>
</comment>
<reference evidence="6" key="1">
    <citation type="journal article" date="2020" name="mSystems">
        <title>Genome- and Community-Level Interaction Insights into Carbon Utilization and Element Cycling Functions of Hydrothermarchaeota in Hydrothermal Sediment.</title>
        <authorList>
            <person name="Zhou Z."/>
            <person name="Liu Y."/>
            <person name="Xu W."/>
            <person name="Pan J."/>
            <person name="Luo Z.H."/>
            <person name="Li M."/>
        </authorList>
    </citation>
    <scope>NUCLEOTIDE SEQUENCE [LARGE SCALE GENOMIC DNA]</scope>
    <source>
        <strain evidence="6">SpSt-605</strain>
    </source>
</reference>
<evidence type="ECO:0000259" key="4">
    <source>
        <dbReference type="PROSITE" id="PS50887"/>
    </source>
</evidence>
<organism evidence="6">
    <name type="scientific">Caldimicrobium thiodismutans</name>
    <dbReference type="NCBI Taxonomy" id="1653476"/>
    <lineage>
        <taxon>Bacteria</taxon>
        <taxon>Pseudomonadati</taxon>
        <taxon>Thermodesulfobacteriota</taxon>
        <taxon>Thermodesulfobacteria</taxon>
        <taxon>Thermodesulfobacteriales</taxon>
        <taxon>Thermodesulfobacteriaceae</taxon>
        <taxon>Caldimicrobium</taxon>
    </lineage>
</organism>
<dbReference type="SUPFAM" id="SSF55785">
    <property type="entry name" value="PYP-like sensor domain (PAS domain)"/>
    <property type="match status" value="1"/>
</dbReference>
<feature type="domain" description="CBS" evidence="5">
    <location>
        <begin position="143"/>
        <end position="202"/>
    </location>
</feature>
<dbReference type="InterPro" id="IPR000160">
    <property type="entry name" value="GGDEF_dom"/>
</dbReference>
<evidence type="ECO:0000259" key="3">
    <source>
        <dbReference type="PROSITE" id="PS50112"/>
    </source>
</evidence>
<accession>A0A832GM96</accession>